<protein>
    <submittedName>
        <fullName evidence="1">Uncharacterized protein</fullName>
    </submittedName>
</protein>
<evidence type="ECO:0000313" key="1">
    <source>
        <dbReference type="RefSeq" id="XP_059601787.1"/>
    </source>
</evidence>
<gene>
    <name evidence="1" type="ORF">An12g01160</name>
</gene>
<name>A0AAJ8BR13_ASPNG</name>
<reference evidence="1" key="2">
    <citation type="submission" date="2025-08" db="UniProtKB">
        <authorList>
            <consortium name="RefSeq"/>
        </authorList>
    </citation>
    <scope>IDENTIFICATION</scope>
</reference>
<reference evidence="1" key="1">
    <citation type="submission" date="2025-02" db="EMBL/GenBank/DDBJ databases">
        <authorList>
            <consortium name="NCBI Genome Project"/>
        </authorList>
    </citation>
    <scope>NUCLEOTIDE SEQUENCE</scope>
</reference>
<dbReference type="GeneID" id="84592464"/>
<sequence length="154" mass="16697">MVAERTDIRLAAVLGPAGIRCSRHRIFSEYCPETPDAGPFCLAIFVDHIMVRFYSKQSQRGKEDCLVQGQLQKLRQWAAHSATADIDGTSPSVKNISRSLAGTYPTWGILSYMGSIQAINVGDGLLALASLDGFLNSLIYATASTTSSSIWDIP</sequence>
<dbReference type="KEGG" id="ang:An12g01160"/>
<dbReference type="AlphaFoldDB" id="A0AAJ8BR13"/>
<dbReference type="VEuPathDB" id="FungiDB:An12g01160"/>
<dbReference type="RefSeq" id="XP_059601787.1">
    <property type="nucleotide sequence ID" value="XM_059750673.1"/>
</dbReference>
<proteinExistence type="predicted"/>
<accession>A0AAJ8BR13</accession>
<organism evidence="1">
    <name type="scientific">Aspergillus niger</name>
    <dbReference type="NCBI Taxonomy" id="5061"/>
    <lineage>
        <taxon>Eukaryota</taxon>
        <taxon>Fungi</taxon>
        <taxon>Dikarya</taxon>
        <taxon>Ascomycota</taxon>
        <taxon>Pezizomycotina</taxon>
        <taxon>Eurotiomycetes</taxon>
        <taxon>Eurotiomycetidae</taxon>
        <taxon>Eurotiales</taxon>
        <taxon>Aspergillaceae</taxon>
        <taxon>Aspergillus</taxon>
        <taxon>Aspergillus subgen. Circumdati</taxon>
    </lineage>
</organism>